<reference evidence="2" key="1">
    <citation type="journal article" date="2020" name="Stud. Mycol.">
        <title>101 Dothideomycetes genomes: a test case for predicting lifestyles and emergence of pathogens.</title>
        <authorList>
            <person name="Haridas S."/>
            <person name="Albert R."/>
            <person name="Binder M."/>
            <person name="Bloem J."/>
            <person name="Labutti K."/>
            <person name="Salamov A."/>
            <person name="Andreopoulos B."/>
            <person name="Baker S."/>
            <person name="Barry K."/>
            <person name="Bills G."/>
            <person name="Bluhm B."/>
            <person name="Cannon C."/>
            <person name="Castanera R."/>
            <person name="Culley D."/>
            <person name="Daum C."/>
            <person name="Ezra D."/>
            <person name="Gonzalez J."/>
            <person name="Henrissat B."/>
            <person name="Kuo A."/>
            <person name="Liang C."/>
            <person name="Lipzen A."/>
            <person name="Lutzoni F."/>
            <person name="Magnuson J."/>
            <person name="Mondo S."/>
            <person name="Nolan M."/>
            <person name="Ohm R."/>
            <person name="Pangilinan J."/>
            <person name="Park H.-J."/>
            <person name="Ramirez L."/>
            <person name="Alfaro M."/>
            <person name="Sun H."/>
            <person name="Tritt A."/>
            <person name="Yoshinaga Y."/>
            <person name="Zwiers L.-H."/>
            <person name="Turgeon B."/>
            <person name="Goodwin S."/>
            <person name="Spatafora J."/>
            <person name="Crous P."/>
            <person name="Grigoriev I."/>
        </authorList>
    </citation>
    <scope>NUCLEOTIDE SEQUENCE</scope>
    <source>
        <strain evidence="2">CBS 116005</strain>
    </source>
</reference>
<dbReference type="OrthoDB" id="3650630at2759"/>
<protein>
    <submittedName>
        <fullName evidence="2">Uncharacterized protein</fullName>
    </submittedName>
</protein>
<dbReference type="Proteomes" id="UP000799436">
    <property type="component" value="Unassembled WGS sequence"/>
</dbReference>
<proteinExistence type="predicted"/>
<name>A0A6G1LDK1_9PEZI</name>
<feature type="region of interest" description="Disordered" evidence="1">
    <location>
        <begin position="51"/>
        <end position="90"/>
    </location>
</feature>
<gene>
    <name evidence="2" type="ORF">EJ03DRAFT_326296</name>
</gene>
<evidence type="ECO:0000313" key="3">
    <source>
        <dbReference type="Proteomes" id="UP000799436"/>
    </source>
</evidence>
<accession>A0A6G1LDK1</accession>
<organism evidence="2 3">
    <name type="scientific">Teratosphaeria nubilosa</name>
    <dbReference type="NCBI Taxonomy" id="161662"/>
    <lineage>
        <taxon>Eukaryota</taxon>
        <taxon>Fungi</taxon>
        <taxon>Dikarya</taxon>
        <taxon>Ascomycota</taxon>
        <taxon>Pezizomycotina</taxon>
        <taxon>Dothideomycetes</taxon>
        <taxon>Dothideomycetidae</taxon>
        <taxon>Mycosphaerellales</taxon>
        <taxon>Teratosphaeriaceae</taxon>
        <taxon>Teratosphaeria</taxon>
    </lineage>
</organism>
<dbReference type="AlphaFoldDB" id="A0A6G1LDK1"/>
<keyword evidence="3" id="KW-1185">Reference proteome</keyword>
<evidence type="ECO:0000256" key="1">
    <source>
        <dbReference type="SAM" id="MobiDB-lite"/>
    </source>
</evidence>
<feature type="compositionally biased region" description="Low complexity" evidence="1">
    <location>
        <begin position="59"/>
        <end position="84"/>
    </location>
</feature>
<dbReference type="EMBL" id="ML995824">
    <property type="protein sequence ID" value="KAF2770672.1"/>
    <property type="molecule type" value="Genomic_DNA"/>
</dbReference>
<evidence type="ECO:0000313" key="2">
    <source>
        <dbReference type="EMBL" id="KAF2770672.1"/>
    </source>
</evidence>
<sequence>MLVVAQANILTEASWAAWKSVAEQELQEKDPSKRTPGDDECNLVASRTVLQERSSDIQSSPHSSASKSKSTATPSSSCPSSTASAQQNHPAADRCFNMSLHDSYKILDKIEPISPMATRFLEAYADRLGP</sequence>